<proteinExistence type="predicted"/>
<protein>
    <submittedName>
        <fullName evidence="1">Uncharacterized protein</fullName>
    </submittedName>
</protein>
<dbReference type="OrthoDB" id="6431929at2759"/>
<comment type="caution">
    <text evidence="1">The sequence shown here is derived from an EMBL/GenBank/DDBJ whole genome shotgun (WGS) entry which is preliminary data.</text>
</comment>
<dbReference type="AlphaFoldDB" id="A0A8X6KKW7"/>
<accession>A0A8X6KKW7</accession>
<evidence type="ECO:0000313" key="2">
    <source>
        <dbReference type="Proteomes" id="UP000887116"/>
    </source>
</evidence>
<keyword evidence="2" id="KW-1185">Reference proteome</keyword>
<dbReference type="EMBL" id="BMAO01021685">
    <property type="protein sequence ID" value="GFQ76746.1"/>
    <property type="molecule type" value="Genomic_DNA"/>
</dbReference>
<reference evidence="1" key="1">
    <citation type="submission" date="2020-07" db="EMBL/GenBank/DDBJ databases">
        <title>Multicomponent nature underlies the extraordinary mechanical properties of spider dragline silk.</title>
        <authorList>
            <person name="Kono N."/>
            <person name="Nakamura H."/>
            <person name="Mori M."/>
            <person name="Yoshida Y."/>
            <person name="Ohtoshi R."/>
            <person name="Malay A.D."/>
            <person name="Moran D.A.P."/>
            <person name="Tomita M."/>
            <person name="Numata K."/>
            <person name="Arakawa K."/>
        </authorList>
    </citation>
    <scope>NUCLEOTIDE SEQUENCE</scope>
</reference>
<organism evidence="1 2">
    <name type="scientific">Trichonephila clavata</name>
    <name type="common">Joro spider</name>
    <name type="synonym">Nephila clavata</name>
    <dbReference type="NCBI Taxonomy" id="2740835"/>
    <lineage>
        <taxon>Eukaryota</taxon>
        <taxon>Metazoa</taxon>
        <taxon>Ecdysozoa</taxon>
        <taxon>Arthropoda</taxon>
        <taxon>Chelicerata</taxon>
        <taxon>Arachnida</taxon>
        <taxon>Araneae</taxon>
        <taxon>Araneomorphae</taxon>
        <taxon>Entelegynae</taxon>
        <taxon>Araneoidea</taxon>
        <taxon>Nephilidae</taxon>
        <taxon>Trichonephila</taxon>
    </lineage>
</organism>
<dbReference type="Proteomes" id="UP000887116">
    <property type="component" value="Unassembled WGS sequence"/>
</dbReference>
<evidence type="ECO:0000313" key="1">
    <source>
        <dbReference type="EMBL" id="GFQ76746.1"/>
    </source>
</evidence>
<gene>
    <name evidence="1" type="primary">AVEN_9842_1</name>
    <name evidence="1" type="ORF">TNCT_407721</name>
</gene>
<dbReference type="Pfam" id="PF14223">
    <property type="entry name" value="Retrotran_gag_2"/>
    <property type="match status" value="1"/>
</dbReference>
<sequence>MEFKAHIDKLVGAANRRKWKRQIKFLVRHHDVVCEDWECPSLPAESSVEAITAYEKAQKAFIKDDSLAQLILVGNMDNSNAESTVVCNIAKSVWKKLLSVYGQNSGKRLDCLMEKSFRSEKELEDDIASHIDKLQGNSSELNDELRYVAKTTLPDLLLISRIMSTLPSEYFEF</sequence>
<name>A0A8X6KKW7_TRICU</name>